<dbReference type="AlphaFoldDB" id="K2FAP4"/>
<sequence>MTILKEDTRWLTETTPISYQADDIVFHEMKITWVFAHDIKNMLRWKVNLVNFDPEKIDFNEYVKVYDIWWNNFILEYTSQKDRDFDIKLLKENFKPTKHFAEILENWRQIPSFDWYFEYEGKFYTIVDWLNSLTDEINPEKWIYKWVIVNPSRYFNEWVNSVKNDTSTKANDIIS</sequence>
<accession>K2FAP4</accession>
<evidence type="ECO:0000313" key="1">
    <source>
        <dbReference type="EMBL" id="EKE28171.1"/>
    </source>
</evidence>
<reference evidence="1" key="1">
    <citation type="journal article" date="2012" name="Science">
        <title>Fermentation, hydrogen, and sulfur metabolism in multiple uncultivated bacterial phyla.</title>
        <authorList>
            <person name="Wrighton K.C."/>
            <person name="Thomas B.C."/>
            <person name="Sharon I."/>
            <person name="Miller C.S."/>
            <person name="Castelle C.J."/>
            <person name="VerBerkmoes N.C."/>
            <person name="Wilkins M.J."/>
            <person name="Hettich R.L."/>
            <person name="Lipton M.S."/>
            <person name="Williams K.H."/>
            <person name="Long P.E."/>
            <person name="Banfield J.F."/>
        </authorList>
    </citation>
    <scope>NUCLEOTIDE SEQUENCE [LARGE SCALE GENOMIC DNA]</scope>
</reference>
<protein>
    <submittedName>
        <fullName evidence="1">Uncharacterized protein</fullName>
    </submittedName>
</protein>
<name>K2FAP4_9BACT</name>
<comment type="caution">
    <text evidence="1">The sequence shown here is derived from an EMBL/GenBank/DDBJ whole genome shotgun (WGS) entry which is preliminary data.</text>
</comment>
<dbReference type="EMBL" id="AMFJ01000360">
    <property type="protein sequence ID" value="EKE28171.1"/>
    <property type="molecule type" value="Genomic_DNA"/>
</dbReference>
<organism evidence="1">
    <name type="scientific">uncultured bacterium</name>
    <name type="common">gcode 4</name>
    <dbReference type="NCBI Taxonomy" id="1234023"/>
    <lineage>
        <taxon>Bacteria</taxon>
        <taxon>environmental samples</taxon>
    </lineage>
</organism>
<proteinExistence type="predicted"/>
<gene>
    <name evidence="1" type="ORF">ACD_3C00086G0015</name>
</gene>